<dbReference type="SUPFAM" id="SSF109797">
    <property type="entry name" value="Bacteriocin immunity protein-like"/>
    <property type="match status" value="1"/>
</dbReference>
<evidence type="ECO:0000313" key="3">
    <source>
        <dbReference type="Proteomes" id="UP000051248"/>
    </source>
</evidence>
<dbReference type="Proteomes" id="UP000051248">
    <property type="component" value="Unassembled WGS sequence"/>
</dbReference>
<protein>
    <recommendedName>
        <fullName evidence="4">Prebacteriocin</fullName>
    </recommendedName>
</protein>
<organism evidence="2 3">
    <name type="scientific">Companilactobacillus nodensis DSM 19682 = JCM 14932 = NBRC 107160</name>
    <dbReference type="NCBI Taxonomy" id="1423775"/>
    <lineage>
        <taxon>Bacteria</taxon>
        <taxon>Bacillati</taxon>
        <taxon>Bacillota</taxon>
        <taxon>Bacilli</taxon>
        <taxon>Lactobacillales</taxon>
        <taxon>Lactobacillaceae</taxon>
        <taxon>Companilactobacillus</taxon>
    </lineage>
</organism>
<dbReference type="InterPro" id="IPR015046">
    <property type="entry name" value="LciA_Immunity-like"/>
</dbReference>
<sequence>MKTRDEKVKAMMDQISTAYSDPDVKKSADAKKILLDSAKELEKSEDVDLVSTRLCKKIATYCFSHPKEPLRALVVLHDQVKHYAVKYDTTALTAMLAGTVWF</sequence>
<keyword evidence="1" id="KW-0079">Bacteriocin immunity</keyword>
<comment type="caution">
    <text evidence="2">The sequence shown here is derived from an EMBL/GenBank/DDBJ whole genome shotgun (WGS) entry which is preliminary data.</text>
</comment>
<dbReference type="OrthoDB" id="2295351at2"/>
<dbReference type="Gene3D" id="1.20.1440.50">
    <property type="entry name" value="Ta0600-like"/>
    <property type="match status" value="1"/>
</dbReference>
<dbReference type="EMBL" id="AZDZ01000001">
    <property type="protein sequence ID" value="KRK81313.1"/>
    <property type="molecule type" value="Genomic_DNA"/>
</dbReference>
<keyword evidence="3" id="KW-1185">Reference proteome</keyword>
<reference evidence="2 3" key="1">
    <citation type="journal article" date="2015" name="Genome Announc.">
        <title>Expanding the biotechnology potential of lactobacilli through comparative genomics of 213 strains and associated genera.</title>
        <authorList>
            <person name="Sun Z."/>
            <person name="Harris H.M."/>
            <person name="McCann A."/>
            <person name="Guo C."/>
            <person name="Argimon S."/>
            <person name="Zhang W."/>
            <person name="Yang X."/>
            <person name="Jeffery I.B."/>
            <person name="Cooney J.C."/>
            <person name="Kagawa T.F."/>
            <person name="Liu W."/>
            <person name="Song Y."/>
            <person name="Salvetti E."/>
            <person name="Wrobel A."/>
            <person name="Rasinkangas P."/>
            <person name="Parkhill J."/>
            <person name="Rea M.C."/>
            <person name="O'Sullivan O."/>
            <person name="Ritari J."/>
            <person name="Douillard F.P."/>
            <person name="Paul Ross R."/>
            <person name="Yang R."/>
            <person name="Briner A.E."/>
            <person name="Felis G.E."/>
            <person name="de Vos W.M."/>
            <person name="Barrangou R."/>
            <person name="Klaenhammer T.R."/>
            <person name="Caufield P.W."/>
            <person name="Cui Y."/>
            <person name="Zhang H."/>
            <person name="O'Toole P.W."/>
        </authorList>
    </citation>
    <scope>NUCLEOTIDE SEQUENCE [LARGE SCALE GENOMIC DNA]</scope>
    <source>
        <strain evidence="2 3">DSM 19682</strain>
    </source>
</reference>
<dbReference type="eggNOG" id="ENOG502ZYDM">
    <property type="taxonomic scope" value="Bacteria"/>
</dbReference>
<evidence type="ECO:0008006" key="4">
    <source>
        <dbReference type="Google" id="ProtNLM"/>
    </source>
</evidence>
<dbReference type="InterPro" id="IPR023130">
    <property type="entry name" value="Ta0600-like_sf"/>
</dbReference>
<dbReference type="STRING" id="1423775.FD03_GL000906"/>
<evidence type="ECO:0000313" key="2">
    <source>
        <dbReference type="EMBL" id="KRK81313.1"/>
    </source>
</evidence>
<evidence type="ECO:0000256" key="1">
    <source>
        <dbReference type="ARBA" id="ARBA00023025"/>
    </source>
</evidence>
<dbReference type="AlphaFoldDB" id="A0A0R1KL03"/>
<proteinExistence type="predicted"/>
<dbReference type="PATRIC" id="fig|1423775.4.peg.932"/>
<gene>
    <name evidence="2" type="ORF">FD03_GL000906</name>
</gene>
<dbReference type="Pfam" id="PF08951">
    <property type="entry name" value="EntA_Immun"/>
    <property type="match status" value="1"/>
</dbReference>
<dbReference type="RefSeq" id="WP_025025292.1">
    <property type="nucleotide sequence ID" value="NZ_AZDZ01000001.1"/>
</dbReference>
<accession>A0A0R1KL03</accession>
<dbReference type="GO" id="GO:0030153">
    <property type="term" value="P:bacteriocin immunity"/>
    <property type="evidence" value="ECO:0007669"/>
    <property type="project" value="UniProtKB-KW"/>
</dbReference>
<name>A0A0R1KL03_9LACO</name>